<proteinExistence type="predicted"/>
<dbReference type="EMBL" id="JBHRSS010000003">
    <property type="protein sequence ID" value="MFC3104278.1"/>
    <property type="molecule type" value="Genomic_DNA"/>
</dbReference>
<dbReference type="Gene3D" id="3.90.79.10">
    <property type="entry name" value="Nucleoside Triphosphate Pyrophosphohydrolase"/>
    <property type="match status" value="1"/>
</dbReference>
<name>A0ABV7EQX5_9GAMM</name>
<sequence length="239" mass="25605">MSASDPVVAIREAATVALLRDGSDDGRTQLQVLLLRRHGGHVFAANAYVFPGGAVDPADSDTVLAGRIRAGLDYANACLGDTGHAVAYWTAAIRECFEEAGLLLACDCSHVDESRRLSAREALNAGTRGWAEVVDDMALHFRLDELAYFAHWVTPAGAPKRYSTRFFAALAPDAQSALSDGFETIRAWWATPAEALAANDRGEIHLMTPTRATLERLCDYEDAESALAGLVEEGVVQGA</sequence>
<dbReference type="CDD" id="cd18870">
    <property type="entry name" value="NUDIX_AcylCoAdiphos_Nudt19"/>
    <property type="match status" value="1"/>
</dbReference>
<gene>
    <name evidence="8" type="ORF">ACFOSU_10255</name>
</gene>
<reference evidence="9" key="1">
    <citation type="journal article" date="2019" name="Int. J. Syst. Evol. Microbiol.">
        <title>The Global Catalogue of Microorganisms (GCM) 10K type strain sequencing project: providing services to taxonomists for standard genome sequencing and annotation.</title>
        <authorList>
            <consortium name="The Broad Institute Genomics Platform"/>
            <consortium name="The Broad Institute Genome Sequencing Center for Infectious Disease"/>
            <person name="Wu L."/>
            <person name="Ma J."/>
        </authorList>
    </citation>
    <scope>NUCLEOTIDE SEQUENCE [LARGE SCALE GENOMIC DNA]</scope>
    <source>
        <strain evidence="9">KCTC 52640</strain>
    </source>
</reference>
<dbReference type="SUPFAM" id="SSF55811">
    <property type="entry name" value="Nudix"/>
    <property type="match status" value="1"/>
</dbReference>
<dbReference type="Proteomes" id="UP001595462">
    <property type="component" value="Unassembled WGS sequence"/>
</dbReference>
<evidence type="ECO:0000256" key="2">
    <source>
        <dbReference type="ARBA" id="ARBA00001946"/>
    </source>
</evidence>
<evidence type="ECO:0000313" key="8">
    <source>
        <dbReference type="EMBL" id="MFC3104278.1"/>
    </source>
</evidence>
<feature type="domain" description="Nudix hydrolase" evidence="7">
    <location>
        <begin position="9"/>
        <end position="212"/>
    </location>
</feature>
<dbReference type="PANTHER" id="PTHR12318">
    <property type="entry name" value="TESTOSTERONE-REGULATED PROTEIN RP2"/>
    <property type="match status" value="1"/>
</dbReference>
<dbReference type="InterPro" id="IPR039121">
    <property type="entry name" value="NUDT19"/>
</dbReference>
<keyword evidence="5" id="KW-0460">Magnesium</keyword>
<keyword evidence="9" id="KW-1185">Reference proteome</keyword>
<evidence type="ECO:0000313" key="9">
    <source>
        <dbReference type="Proteomes" id="UP001595462"/>
    </source>
</evidence>
<keyword evidence="3" id="KW-0479">Metal-binding</keyword>
<evidence type="ECO:0000256" key="5">
    <source>
        <dbReference type="ARBA" id="ARBA00022842"/>
    </source>
</evidence>
<organism evidence="8 9">
    <name type="scientific">Salinisphaera aquimarina</name>
    <dbReference type="NCBI Taxonomy" id="2094031"/>
    <lineage>
        <taxon>Bacteria</taxon>
        <taxon>Pseudomonadati</taxon>
        <taxon>Pseudomonadota</taxon>
        <taxon>Gammaproteobacteria</taxon>
        <taxon>Salinisphaerales</taxon>
        <taxon>Salinisphaeraceae</taxon>
        <taxon>Salinisphaera</taxon>
    </lineage>
</organism>
<evidence type="ECO:0000259" key="7">
    <source>
        <dbReference type="PROSITE" id="PS51462"/>
    </source>
</evidence>
<evidence type="ECO:0000256" key="4">
    <source>
        <dbReference type="ARBA" id="ARBA00022801"/>
    </source>
</evidence>
<comment type="caution">
    <text evidence="8">The sequence shown here is derived from an EMBL/GenBank/DDBJ whole genome shotgun (WGS) entry which is preliminary data.</text>
</comment>
<comment type="cofactor">
    <cofactor evidence="2">
        <name>Mg(2+)</name>
        <dbReference type="ChEBI" id="CHEBI:18420"/>
    </cofactor>
</comment>
<evidence type="ECO:0000256" key="1">
    <source>
        <dbReference type="ARBA" id="ARBA00001936"/>
    </source>
</evidence>
<dbReference type="RefSeq" id="WP_380689105.1">
    <property type="nucleotide sequence ID" value="NZ_JBHRSS010000003.1"/>
</dbReference>
<comment type="cofactor">
    <cofactor evidence="1">
        <name>Mn(2+)</name>
        <dbReference type="ChEBI" id="CHEBI:29035"/>
    </cofactor>
</comment>
<keyword evidence="6" id="KW-0464">Manganese</keyword>
<evidence type="ECO:0000256" key="3">
    <source>
        <dbReference type="ARBA" id="ARBA00022723"/>
    </source>
</evidence>
<keyword evidence="4" id="KW-0378">Hydrolase</keyword>
<dbReference type="PANTHER" id="PTHR12318:SF0">
    <property type="entry name" value="ACYL-COENZYME A DIPHOSPHATASE NUDT19"/>
    <property type="match status" value="1"/>
</dbReference>
<accession>A0ABV7EQX5</accession>
<dbReference type="InterPro" id="IPR015797">
    <property type="entry name" value="NUDIX_hydrolase-like_dom_sf"/>
</dbReference>
<dbReference type="InterPro" id="IPR000086">
    <property type="entry name" value="NUDIX_hydrolase_dom"/>
</dbReference>
<dbReference type="PROSITE" id="PS51462">
    <property type="entry name" value="NUDIX"/>
    <property type="match status" value="1"/>
</dbReference>
<evidence type="ECO:0000256" key="6">
    <source>
        <dbReference type="ARBA" id="ARBA00023211"/>
    </source>
</evidence>
<protein>
    <submittedName>
        <fullName evidence="8">NUDIX domain-containing protein</fullName>
    </submittedName>
</protein>